<sequence>MNKNNTVNYALLIFNFIFIVIIFYFTLHCFVGERGYIKMLDLKDELIIKKKELSLLQDQKKYLENKVNLIYDKSINKDYLDELSRKNFGLIGVNEVCIFENQ</sequence>
<evidence type="ECO:0000313" key="2">
    <source>
        <dbReference type="EMBL" id="RST65601.1"/>
    </source>
</evidence>
<reference evidence="3" key="1">
    <citation type="submission" date="2018-11" db="EMBL/GenBank/DDBJ databases">
        <title>Phylogenetic, genomic, and biogeographic characterization of a novel and ubiquitous marine invertebrate-associated Rickettsiales parasite, Candidatus Marinoinvertebrata rohwerii, gen. nov., sp. nov.</title>
        <authorList>
            <person name="Klinges J.G."/>
            <person name="Rosales S.M."/>
            <person name="Mcminds R."/>
            <person name="Shaver E.C."/>
            <person name="Shantz A."/>
            <person name="Peters E.C."/>
            <person name="Burkepile D.E."/>
            <person name="Silliman B.R."/>
            <person name="Vega Thurber R.L."/>
        </authorList>
    </citation>
    <scope>NUCLEOTIDE SEQUENCE [LARGE SCALE GENOMIC DNA]</scope>
    <source>
        <strain evidence="3">a_cerv_44</strain>
    </source>
</reference>
<dbReference type="Proteomes" id="UP000279470">
    <property type="component" value="Unassembled WGS sequence"/>
</dbReference>
<evidence type="ECO:0000256" key="1">
    <source>
        <dbReference type="SAM" id="Phobius"/>
    </source>
</evidence>
<gene>
    <name evidence="2" type="ORF">EIC27_04140</name>
</gene>
<comment type="caution">
    <text evidence="2">The sequence shown here is derived from an EMBL/GenBank/DDBJ whole genome shotgun (WGS) entry which is preliminary data.</text>
</comment>
<evidence type="ECO:0008006" key="4">
    <source>
        <dbReference type="Google" id="ProtNLM"/>
    </source>
</evidence>
<proteinExistence type="predicted"/>
<keyword evidence="1" id="KW-0812">Transmembrane</keyword>
<evidence type="ECO:0000313" key="3">
    <source>
        <dbReference type="Proteomes" id="UP000279470"/>
    </source>
</evidence>
<dbReference type="RefSeq" id="WP_126044867.1">
    <property type="nucleotide sequence ID" value="NZ_RXFM01000051.1"/>
</dbReference>
<organism evidence="2 3">
    <name type="scientific">Candidatus Aquarickettsia rohweri</name>
    <dbReference type="NCBI Taxonomy" id="2602574"/>
    <lineage>
        <taxon>Bacteria</taxon>
        <taxon>Pseudomonadati</taxon>
        <taxon>Pseudomonadota</taxon>
        <taxon>Alphaproteobacteria</taxon>
        <taxon>Rickettsiales</taxon>
        <taxon>Candidatus Midichloriaceae</taxon>
        <taxon>Candidatus Aquarickettsia</taxon>
    </lineage>
</organism>
<feature type="transmembrane region" description="Helical" evidence="1">
    <location>
        <begin position="6"/>
        <end position="31"/>
    </location>
</feature>
<name>A0A3S0A6N2_9RICK</name>
<dbReference type="AlphaFoldDB" id="A0A3S0A6N2"/>
<dbReference type="InterPro" id="IPR007060">
    <property type="entry name" value="FtsL/DivIC"/>
</dbReference>
<keyword evidence="1" id="KW-1133">Transmembrane helix</keyword>
<keyword evidence="3" id="KW-1185">Reference proteome</keyword>
<accession>A0A3S0A6N2</accession>
<dbReference type="EMBL" id="RXFM01000051">
    <property type="protein sequence ID" value="RST65601.1"/>
    <property type="molecule type" value="Genomic_DNA"/>
</dbReference>
<keyword evidence="1" id="KW-0472">Membrane</keyword>
<dbReference type="Pfam" id="PF04977">
    <property type="entry name" value="DivIC"/>
    <property type="match status" value="1"/>
</dbReference>
<protein>
    <recommendedName>
        <fullName evidence="4">Septum formation initiator family protein</fullName>
    </recommendedName>
</protein>